<comment type="similarity">
    <text evidence="2">Belongs to the SUA5 family.</text>
</comment>
<evidence type="ECO:0000256" key="2">
    <source>
        <dbReference type="ARBA" id="ARBA00007663"/>
    </source>
</evidence>
<dbReference type="GO" id="GO:0005524">
    <property type="term" value="F:ATP binding"/>
    <property type="evidence" value="ECO:0007669"/>
    <property type="project" value="UniProtKB-KW"/>
</dbReference>
<dbReference type="GO" id="GO:0008033">
    <property type="term" value="P:tRNA processing"/>
    <property type="evidence" value="ECO:0007669"/>
    <property type="project" value="UniProtKB-KW"/>
</dbReference>
<dbReference type="PANTHER" id="PTHR17490">
    <property type="entry name" value="SUA5"/>
    <property type="match status" value="1"/>
</dbReference>
<gene>
    <name evidence="14" type="primary">ywlC</name>
    <name evidence="14" type="ORF">MBCUR_08060</name>
</gene>
<dbReference type="NCBIfam" id="TIGR00057">
    <property type="entry name" value="L-threonylcarbamoyladenylate synthase"/>
    <property type="match status" value="1"/>
</dbReference>
<organism evidence="14 15">
    <name type="scientific">Methanobrevibacter curvatus</name>
    <dbReference type="NCBI Taxonomy" id="49547"/>
    <lineage>
        <taxon>Archaea</taxon>
        <taxon>Methanobacteriati</taxon>
        <taxon>Methanobacteriota</taxon>
        <taxon>Methanomada group</taxon>
        <taxon>Methanobacteria</taxon>
        <taxon>Methanobacteriales</taxon>
        <taxon>Methanobacteriaceae</taxon>
        <taxon>Methanobrevibacter</taxon>
    </lineage>
</organism>
<dbReference type="InterPro" id="IPR050156">
    <property type="entry name" value="TC-AMP_synthase_SUA5"/>
</dbReference>
<keyword evidence="7 14" id="KW-0548">Nucleotidyltransferase</keyword>
<keyword evidence="8" id="KW-0547">Nucleotide-binding</keyword>
<evidence type="ECO:0000256" key="9">
    <source>
        <dbReference type="ARBA" id="ARBA00022840"/>
    </source>
</evidence>
<evidence type="ECO:0000256" key="8">
    <source>
        <dbReference type="ARBA" id="ARBA00022741"/>
    </source>
</evidence>
<proteinExistence type="inferred from homology"/>
<evidence type="ECO:0000256" key="3">
    <source>
        <dbReference type="ARBA" id="ARBA00012584"/>
    </source>
</evidence>
<keyword evidence="12" id="KW-1133">Transmembrane helix</keyword>
<dbReference type="STRING" id="49547.MBCUR_08060"/>
<accession>A0A166CBK7</accession>
<dbReference type="GO" id="GO:0005737">
    <property type="term" value="C:cytoplasm"/>
    <property type="evidence" value="ECO:0007669"/>
    <property type="project" value="UniProtKB-SubCell"/>
</dbReference>
<evidence type="ECO:0000256" key="7">
    <source>
        <dbReference type="ARBA" id="ARBA00022695"/>
    </source>
</evidence>
<dbReference type="EMBL" id="LWMV01000158">
    <property type="protein sequence ID" value="KZX12917.1"/>
    <property type="molecule type" value="Genomic_DNA"/>
</dbReference>
<dbReference type="AlphaFoldDB" id="A0A166CBK7"/>
<keyword evidence="12" id="KW-0472">Membrane</keyword>
<feature type="transmembrane region" description="Helical" evidence="12">
    <location>
        <begin position="6"/>
        <end position="28"/>
    </location>
</feature>
<keyword evidence="12" id="KW-0812">Transmembrane</keyword>
<keyword evidence="9" id="KW-0067">ATP-binding</keyword>
<evidence type="ECO:0000256" key="10">
    <source>
        <dbReference type="ARBA" id="ARBA00029774"/>
    </source>
</evidence>
<comment type="caution">
    <text evidence="14">The sequence shown here is derived from an EMBL/GenBank/DDBJ whole genome shotgun (WGS) entry which is preliminary data.</text>
</comment>
<dbReference type="Gene3D" id="3.90.870.10">
    <property type="entry name" value="DHBP synthase"/>
    <property type="match status" value="1"/>
</dbReference>
<protein>
    <recommendedName>
        <fullName evidence="10">L-threonylcarbamoyladenylate synthase</fullName>
        <ecNumber evidence="3">2.7.7.87</ecNumber>
    </recommendedName>
    <alternativeName>
        <fullName evidence="10">L-threonylcarbamoyladenylate synthase</fullName>
    </alternativeName>
</protein>
<dbReference type="EC" id="2.7.7.87" evidence="3"/>
<dbReference type="PANTHER" id="PTHR17490:SF16">
    <property type="entry name" value="THREONYLCARBAMOYL-AMP SYNTHASE"/>
    <property type="match status" value="1"/>
</dbReference>
<evidence type="ECO:0000256" key="12">
    <source>
        <dbReference type="SAM" id="Phobius"/>
    </source>
</evidence>
<keyword evidence="5 14" id="KW-0808">Transferase</keyword>
<comment type="subcellular location">
    <subcellularLocation>
        <location evidence="1">Cytoplasm</location>
    </subcellularLocation>
</comment>
<dbReference type="PATRIC" id="fig|49547.3.peg.872"/>
<feature type="domain" description="YrdC-like" evidence="13">
    <location>
        <begin position="41"/>
        <end position="224"/>
    </location>
</feature>
<evidence type="ECO:0000259" key="13">
    <source>
        <dbReference type="PROSITE" id="PS51163"/>
    </source>
</evidence>
<evidence type="ECO:0000256" key="11">
    <source>
        <dbReference type="ARBA" id="ARBA00048366"/>
    </source>
</evidence>
<evidence type="ECO:0000256" key="6">
    <source>
        <dbReference type="ARBA" id="ARBA00022694"/>
    </source>
</evidence>
<dbReference type="GO" id="GO:0003725">
    <property type="term" value="F:double-stranded RNA binding"/>
    <property type="evidence" value="ECO:0007669"/>
    <property type="project" value="InterPro"/>
</dbReference>
<dbReference type="InterPro" id="IPR006070">
    <property type="entry name" value="Sua5-like_dom"/>
</dbReference>
<reference evidence="14 15" key="1">
    <citation type="submission" date="2016-04" db="EMBL/GenBank/DDBJ databases">
        <title>Genome sequence of Methanobrevibacter curvatus DSM 11111.</title>
        <authorList>
            <person name="Poehlein A."/>
            <person name="Seedorf H."/>
            <person name="Daniel R."/>
        </authorList>
    </citation>
    <scope>NUCLEOTIDE SEQUENCE [LARGE SCALE GENOMIC DNA]</scope>
    <source>
        <strain evidence="14 15">DSM 11111</strain>
    </source>
</reference>
<sequence length="228" mass="25709">MIKSFIFLFFFALFFNLFFFLLLFDWVIMEIIKISDEKLTDEDMYKIQKVLSSGGVIIYPTDTVYGLGVDIFNEIAIKNLFKLKGRNFNKAISVLFSDIENISHYAYLDEKKIEILNNYLPGPFTFILEKKVSVSKLLAGNTNKLGIRIPNNKTAIEIAKIMPITTTSANISSKEVKSNPLEIANELNGKIDLIIDGGILTSNNSSTVVDLTHKPVKILRQGIGNFEL</sequence>
<dbReference type="PROSITE" id="PS51163">
    <property type="entry name" value="YRDC"/>
    <property type="match status" value="1"/>
</dbReference>
<evidence type="ECO:0000256" key="5">
    <source>
        <dbReference type="ARBA" id="ARBA00022679"/>
    </source>
</evidence>
<keyword evidence="15" id="KW-1185">Reference proteome</keyword>
<dbReference type="GO" id="GO:0000049">
    <property type="term" value="F:tRNA binding"/>
    <property type="evidence" value="ECO:0007669"/>
    <property type="project" value="TreeGrafter"/>
</dbReference>
<keyword evidence="4" id="KW-0963">Cytoplasm</keyword>
<dbReference type="InterPro" id="IPR017945">
    <property type="entry name" value="DHBP_synth_RibB-like_a/b_dom"/>
</dbReference>
<keyword evidence="6" id="KW-0819">tRNA processing</keyword>
<evidence type="ECO:0000256" key="1">
    <source>
        <dbReference type="ARBA" id="ARBA00004496"/>
    </source>
</evidence>
<dbReference type="GO" id="GO:0006450">
    <property type="term" value="P:regulation of translational fidelity"/>
    <property type="evidence" value="ECO:0007669"/>
    <property type="project" value="TreeGrafter"/>
</dbReference>
<dbReference type="GO" id="GO:0061710">
    <property type="term" value="F:L-threonylcarbamoyladenylate synthase"/>
    <property type="evidence" value="ECO:0007669"/>
    <property type="project" value="UniProtKB-EC"/>
</dbReference>
<dbReference type="SUPFAM" id="SSF55821">
    <property type="entry name" value="YrdC/RibB"/>
    <property type="match status" value="1"/>
</dbReference>
<dbReference type="Pfam" id="PF01300">
    <property type="entry name" value="Sua5_yciO_yrdC"/>
    <property type="match status" value="1"/>
</dbReference>
<name>A0A166CBK7_9EURY</name>
<comment type="catalytic activity">
    <reaction evidence="11">
        <text>L-threonine + hydrogencarbonate + ATP = L-threonylcarbamoyladenylate + diphosphate + H2O</text>
        <dbReference type="Rhea" id="RHEA:36407"/>
        <dbReference type="ChEBI" id="CHEBI:15377"/>
        <dbReference type="ChEBI" id="CHEBI:17544"/>
        <dbReference type="ChEBI" id="CHEBI:30616"/>
        <dbReference type="ChEBI" id="CHEBI:33019"/>
        <dbReference type="ChEBI" id="CHEBI:57926"/>
        <dbReference type="ChEBI" id="CHEBI:73682"/>
        <dbReference type="EC" id="2.7.7.87"/>
    </reaction>
</comment>
<evidence type="ECO:0000256" key="4">
    <source>
        <dbReference type="ARBA" id="ARBA00022490"/>
    </source>
</evidence>
<dbReference type="Proteomes" id="UP000077245">
    <property type="component" value="Unassembled WGS sequence"/>
</dbReference>
<evidence type="ECO:0000313" key="15">
    <source>
        <dbReference type="Proteomes" id="UP000077245"/>
    </source>
</evidence>
<evidence type="ECO:0000313" key="14">
    <source>
        <dbReference type="EMBL" id="KZX12917.1"/>
    </source>
</evidence>